<dbReference type="PANTHER" id="PTHR33446">
    <property type="entry name" value="PROTEIN TONB-RELATED"/>
    <property type="match status" value="1"/>
</dbReference>
<organism evidence="12 13">
    <name type="scientific">Rhodoblastus sphagnicola</name>
    <dbReference type="NCBI Taxonomy" id="333368"/>
    <lineage>
        <taxon>Bacteria</taxon>
        <taxon>Pseudomonadati</taxon>
        <taxon>Pseudomonadota</taxon>
        <taxon>Alphaproteobacteria</taxon>
        <taxon>Hyphomicrobiales</taxon>
        <taxon>Rhodoblastaceae</taxon>
        <taxon>Rhodoblastus</taxon>
    </lineage>
</organism>
<dbReference type="AlphaFoldDB" id="A0A2S6NEI1"/>
<keyword evidence="8" id="KW-1133">Transmembrane helix</keyword>
<reference evidence="12 13" key="1">
    <citation type="journal article" date="2018" name="Arch. Microbiol.">
        <title>New insights into the metabolic potential of the phototrophic purple bacterium Rhodopila globiformis DSM 161(T) from its draft genome sequence and evidence for a vanadium-dependent nitrogenase.</title>
        <authorList>
            <person name="Imhoff J.F."/>
            <person name="Rahn T."/>
            <person name="Kunzel S."/>
            <person name="Neulinger S.C."/>
        </authorList>
    </citation>
    <scope>NUCLEOTIDE SEQUENCE [LARGE SCALE GENOMIC DNA]</scope>
    <source>
        <strain evidence="12 13">DSM 16996</strain>
    </source>
</reference>
<keyword evidence="5" id="KW-0997">Cell inner membrane</keyword>
<evidence type="ECO:0000256" key="3">
    <source>
        <dbReference type="ARBA" id="ARBA00022448"/>
    </source>
</evidence>
<comment type="similarity">
    <text evidence="2">Belongs to the TonB family.</text>
</comment>
<sequence length="269" mass="27735">MVIMVLSSTLATPFLPESEPDRPGAGARRRLAWSSLASLGLHLAFAAAMSARDPEADLAQDVSGGAQTLDIAYLSSDAVSSVESEAASAPPQLPDASVSTAGEEEAPAVEESPIPRPRPALHRAAEDKRPARRTQPRRAMEKEPARMAQAGRGSERQNARAASQGGARGPAPATGGAEAQNWRGAVLAQLARHKQYPSSARDRDVTGTAVIAFTLSASGGVLGVSLARGSGSSALDQATLAMVRNAAPFPLAPAGARLSFTTAVNYSLH</sequence>
<dbReference type="PANTHER" id="PTHR33446:SF2">
    <property type="entry name" value="PROTEIN TONB"/>
    <property type="match status" value="1"/>
</dbReference>
<evidence type="ECO:0000256" key="7">
    <source>
        <dbReference type="ARBA" id="ARBA00022927"/>
    </source>
</evidence>
<keyword evidence="13" id="KW-1185">Reference proteome</keyword>
<evidence type="ECO:0000256" key="1">
    <source>
        <dbReference type="ARBA" id="ARBA00004383"/>
    </source>
</evidence>
<evidence type="ECO:0000256" key="2">
    <source>
        <dbReference type="ARBA" id="ARBA00006555"/>
    </source>
</evidence>
<evidence type="ECO:0000256" key="8">
    <source>
        <dbReference type="ARBA" id="ARBA00022989"/>
    </source>
</evidence>
<dbReference type="InterPro" id="IPR037682">
    <property type="entry name" value="TonB_C"/>
</dbReference>
<evidence type="ECO:0000313" key="12">
    <source>
        <dbReference type="EMBL" id="PPQ33007.1"/>
    </source>
</evidence>
<dbReference type="SUPFAM" id="SSF74653">
    <property type="entry name" value="TolA/TonB C-terminal domain"/>
    <property type="match status" value="1"/>
</dbReference>
<dbReference type="PROSITE" id="PS52015">
    <property type="entry name" value="TONB_CTD"/>
    <property type="match status" value="1"/>
</dbReference>
<evidence type="ECO:0000256" key="10">
    <source>
        <dbReference type="SAM" id="MobiDB-lite"/>
    </source>
</evidence>
<dbReference type="EMBL" id="NHSJ01000031">
    <property type="protein sequence ID" value="PPQ33007.1"/>
    <property type="molecule type" value="Genomic_DNA"/>
</dbReference>
<keyword evidence="7" id="KW-0653">Protein transport</keyword>
<evidence type="ECO:0000256" key="6">
    <source>
        <dbReference type="ARBA" id="ARBA00022692"/>
    </source>
</evidence>
<keyword evidence="4" id="KW-1003">Cell membrane</keyword>
<evidence type="ECO:0000259" key="11">
    <source>
        <dbReference type="PROSITE" id="PS52015"/>
    </source>
</evidence>
<accession>A0A2S6NEI1</accession>
<comment type="subcellular location">
    <subcellularLocation>
        <location evidence="1">Cell inner membrane</location>
        <topology evidence="1">Single-pass membrane protein</topology>
        <orientation evidence="1">Periplasmic side</orientation>
    </subcellularLocation>
</comment>
<feature type="region of interest" description="Disordered" evidence="10">
    <location>
        <begin position="83"/>
        <end position="177"/>
    </location>
</feature>
<dbReference type="NCBIfam" id="TIGR01352">
    <property type="entry name" value="tonB_Cterm"/>
    <property type="match status" value="1"/>
</dbReference>
<feature type="domain" description="TonB C-terminal" evidence="11">
    <location>
        <begin position="181"/>
        <end position="269"/>
    </location>
</feature>
<dbReference type="GO" id="GO:0031992">
    <property type="term" value="F:energy transducer activity"/>
    <property type="evidence" value="ECO:0007669"/>
    <property type="project" value="TreeGrafter"/>
</dbReference>
<dbReference type="Pfam" id="PF03544">
    <property type="entry name" value="TonB_C"/>
    <property type="match status" value="1"/>
</dbReference>
<proteinExistence type="inferred from homology"/>
<dbReference type="InterPro" id="IPR051045">
    <property type="entry name" value="TonB-dependent_transducer"/>
</dbReference>
<evidence type="ECO:0000256" key="9">
    <source>
        <dbReference type="ARBA" id="ARBA00023136"/>
    </source>
</evidence>
<name>A0A2S6NEI1_9HYPH</name>
<protein>
    <recommendedName>
        <fullName evidence="11">TonB C-terminal domain-containing protein</fullName>
    </recommendedName>
</protein>
<evidence type="ECO:0000256" key="5">
    <source>
        <dbReference type="ARBA" id="ARBA00022519"/>
    </source>
</evidence>
<comment type="caution">
    <text evidence="12">The sequence shown here is derived from an EMBL/GenBank/DDBJ whole genome shotgun (WGS) entry which is preliminary data.</text>
</comment>
<dbReference type="InterPro" id="IPR006260">
    <property type="entry name" value="TonB/TolA_C"/>
</dbReference>
<keyword evidence="6" id="KW-0812">Transmembrane</keyword>
<evidence type="ECO:0000256" key="4">
    <source>
        <dbReference type="ARBA" id="ARBA00022475"/>
    </source>
</evidence>
<dbReference type="GO" id="GO:0098797">
    <property type="term" value="C:plasma membrane protein complex"/>
    <property type="evidence" value="ECO:0007669"/>
    <property type="project" value="TreeGrafter"/>
</dbReference>
<keyword evidence="3" id="KW-0813">Transport</keyword>
<dbReference type="GO" id="GO:0015031">
    <property type="term" value="P:protein transport"/>
    <property type="evidence" value="ECO:0007669"/>
    <property type="project" value="UniProtKB-KW"/>
</dbReference>
<evidence type="ECO:0000313" key="13">
    <source>
        <dbReference type="Proteomes" id="UP000239089"/>
    </source>
</evidence>
<dbReference type="GO" id="GO:0055085">
    <property type="term" value="P:transmembrane transport"/>
    <property type="evidence" value="ECO:0007669"/>
    <property type="project" value="InterPro"/>
</dbReference>
<gene>
    <name evidence="12" type="ORF">CCR94_03260</name>
</gene>
<dbReference type="Proteomes" id="UP000239089">
    <property type="component" value="Unassembled WGS sequence"/>
</dbReference>
<keyword evidence="9" id="KW-0472">Membrane</keyword>
<dbReference type="Gene3D" id="3.30.1150.10">
    <property type="match status" value="1"/>
</dbReference>